<evidence type="ECO:0000256" key="1">
    <source>
        <dbReference type="PROSITE-ProRule" id="PRU00330"/>
    </source>
</evidence>
<dbReference type="PANTHER" id="PTHR45957">
    <property type="entry name" value="ANAPHASE-PROMOTING COMPLEX SUBUNIT 2"/>
    <property type="match status" value="1"/>
</dbReference>
<dbReference type="AlphaFoldDB" id="A0A1X0R0N9"/>
<dbReference type="InterPro" id="IPR016158">
    <property type="entry name" value="Cullin_homology"/>
</dbReference>
<dbReference type="InterPro" id="IPR044554">
    <property type="entry name" value="ANAPC2"/>
</dbReference>
<evidence type="ECO:0000259" key="2">
    <source>
        <dbReference type="PROSITE" id="PS50069"/>
    </source>
</evidence>
<dbReference type="GO" id="GO:0070979">
    <property type="term" value="P:protein K11-linked ubiquitination"/>
    <property type="evidence" value="ECO:0007669"/>
    <property type="project" value="TreeGrafter"/>
</dbReference>
<feature type="domain" description="Cullin family profile" evidence="2">
    <location>
        <begin position="431"/>
        <end position="624"/>
    </location>
</feature>
<reference evidence="3" key="1">
    <citation type="journal article" date="2016" name="Proc. Natl. Acad. Sci. U.S.A.">
        <title>Lipid metabolic changes in an early divergent fungus govern the establishment of a mutualistic symbiosis with endobacteria.</title>
        <authorList>
            <person name="Lastovetsky O.A."/>
            <person name="Gaspar M.L."/>
            <person name="Mondo S.J."/>
            <person name="LaButti K.M."/>
            <person name="Sandor L."/>
            <person name="Grigoriev I.V."/>
            <person name="Henry S.A."/>
            <person name="Pawlowska T.E."/>
        </authorList>
    </citation>
    <scope>NUCLEOTIDE SEQUENCE [LARGE SCALE GENOMIC DNA]</scope>
    <source>
        <strain evidence="3">ATCC 52814</strain>
    </source>
</reference>
<dbReference type="Pfam" id="PF26557">
    <property type="entry name" value="Cullin_AB"/>
    <property type="match status" value="1"/>
</dbReference>
<comment type="similarity">
    <text evidence="1">Belongs to the cullin family.</text>
</comment>
<dbReference type="SUPFAM" id="SSF75632">
    <property type="entry name" value="Cullin homology domain"/>
    <property type="match status" value="1"/>
</dbReference>
<evidence type="ECO:0000313" key="3">
    <source>
        <dbReference type="EMBL" id="ORE05603.1"/>
    </source>
</evidence>
<dbReference type="PROSITE" id="PS50069">
    <property type="entry name" value="CULLIN_2"/>
    <property type="match status" value="1"/>
</dbReference>
<name>A0A1X0R0N9_RHIZD</name>
<dbReference type="Gene3D" id="3.30.230.130">
    <property type="entry name" value="Cullin, Chain C, Domain 2"/>
    <property type="match status" value="1"/>
</dbReference>
<accession>A0A1X0R0N9</accession>
<protein>
    <recommendedName>
        <fullName evidence="2">Cullin family profile domain-containing protein</fullName>
    </recommendedName>
</protein>
<dbReference type="PANTHER" id="PTHR45957:SF1">
    <property type="entry name" value="ANAPHASE-PROMOTING COMPLEX SUBUNIT 2"/>
    <property type="match status" value="1"/>
</dbReference>
<dbReference type="Pfam" id="PF25773">
    <property type="entry name" value="TPR_ANAPC2"/>
    <property type="match status" value="1"/>
</dbReference>
<dbReference type="GO" id="GO:0005680">
    <property type="term" value="C:anaphase-promoting complex"/>
    <property type="evidence" value="ECO:0007669"/>
    <property type="project" value="TreeGrafter"/>
</dbReference>
<dbReference type="InterPro" id="IPR036317">
    <property type="entry name" value="Cullin_homology_sf"/>
</dbReference>
<dbReference type="InterPro" id="IPR059120">
    <property type="entry name" value="Cullin-like_AB"/>
</dbReference>
<dbReference type="GO" id="GO:0031625">
    <property type="term" value="F:ubiquitin protein ligase binding"/>
    <property type="evidence" value="ECO:0007669"/>
    <property type="project" value="InterPro"/>
</dbReference>
<dbReference type="EMBL" id="KV921941">
    <property type="protein sequence ID" value="ORE05603.1"/>
    <property type="molecule type" value="Genomic_DNA"/>
</dbReference>
<dbReference type="Proteomes" id="UP000242414">
    <property type="component" value="Unassembled WGS sequence"/>
</dbReference>
<sequence length="644" mass="75314">MTHFIQLVNNIYEQIQTGLSIDLSVASNDLKQFVKETTTDIINKSASFHFYDAQKLCYQTLLQDIDMMFTLKLSTVVSFAHLFAPNFKYQGKDLERRCRLILDTDLPKITDIFNLGNEFLDNATRKTMLDDEQFDLTLKDVELWTIRQENNKHVDIEHLQSNIERIQGLCKKLNALSLAPNWISILKDIMDERLRAKEWEEEYSLSLVKVQLKWLHAIVLPWISHIMSRSNNEDVDWYDFLRLKLRAEHVLYESIYQYRIRNILDTILDIPETNDAILDLKITVDKRGYLDDLEKKLLQEIKNRLLQLSVSTTSILEYYAACVQCLRQIDPSCKILLTVTDTIKKYIREYRKDVAQGVVTIIRNPENYDIQLRGNDDEPYVFAIDELSNEKAQKEKIPDREHMLEKLEKLKAKSSDMTALLISMCRSAKDFVTAYGDRLGEILLKTKDYDTEEEILRLEIIKMNFPPDMFIRCDIMLKDVAESKRIDKMIHENEAIDSSFRSLIVSRKYWPGNNDSGDSDESEDNDDIHNIMEYWPHQKRLMKDYMAEYGRKKASRRLKFLPSLGTVSIELEFQSGRQELEVQPEAAVIISLYEQEGIALTKDDIATRLGIKKKVVVECMNFWTQKGILELMADGRYQLLSNLK</sequence>
<dbReference type="GO" id="GO:0007091">
    <property type="term" value="P:metaphase/anaphase transition of mitotic cell cycle"/>
    <property type="evidence" value="ECO:0007669"/>
    <property type="project" value="TreeGrafter"/>
</dbReference>
<organism evidence="3">
    <name type="scientific">Rhizopus microsporus var. microsporus</name>
    <dbReference type="NCBI Taxonomy" id="86635"/>
    <lineage>
        <taxon>Eukaryota</taxon>
        <taxon>Fungi</taxon>
        <taxon>Fungi incertae sedis</taxon>
        <taxon>Mucoromycota</taxon>
        <taxon>Mucoromycotina</taxon>
        <taxon>Mucoromycetes</taxon>
        <taxon>Mucorales</taxon>
        <taxon>Mucorineae</taxon>
        <taxon>Rhizopodaceae</taxon>
        <taxon>Rhizopus</taxon>
    </lineage>
</organism>
<dbReference type="InterPro" id="IPR057975">
    <property type="entry name" value="TPR_ANAPC2"/>
</dbReference>
<dbReference type="OrthoDB" id="5581181at2759"/>
<dbReference type="GO" id="GO:0006511">
    <property type="term" value="P:ubiquitin-dependent protein catabolic process"/>
    <property type="evidence" value="ECO:0007669"/>
    <property type="project" value="InterPro"/>
</dbReference>
<gene>
    <name evidence="3" type="ORF">BCV72DRAFT_135935</name>
</gene>
<dbReference type="VEuPathDB" id="FungiDB:BCV72DRAFT_135935"/>
<proteinExistence type="inferred from homology"/>